<dbReference type="EMBL" id="OZ034819">
    <property type="protein sequence ID" value="CAL1398120.1"/>
    <property type="molecule type" value="Genomic_DNA"/>
</dbReference>
<dbReference type="InterPro" id="IPR029063">
    <property type="entry name" value="SAM-dependent_MTases_sf"/>
</dbReference>
<evidence type="ECO:0000256" key="3">
    <source>
        <dbReference type="ARBA" id="ARBA00022691"/>
    </source>
</evidence>
<dbReference type="SUPFAM" id="SSF53335">
    <property type="entry name" value="S-adenosyl-L-methionine-dependent methyltransferases"/>
    <property type="match status" value="1"/>
</dbReference>
<evidence type="ECO:0000313" key="6">
    <source>
        <dbReference type="Proteomes" id="UP001497516"/>
    </source>
</evidence>
<gene>
    <name evidence="5" type="ORF">LTRI10_LOCUS38369</name>
</gene>
<protein>
    <recommendedName>
        <fullName evidence="4">O-methyltransferase C-terminal domain-containing protein</fullName>
    </recommendedName>
</protein>
<dbReference type="Pfam" id="PF00891">
    <property type="entry name" value="Methyltransf_2"/>
    <property type="match status" value="1"/>
</dbReference>
<keyword evidence="2" id="KW-0808">Transferase</keyword>
<dbReference type="InterPro" id="IPR001077">
    <property type="entry name" value="COMT_C"/>
</dbReference>
<name>A0AAV2FKX9_9ROSI</name>
<feature type="domain" description="O-methyltransferase C-terminal" evidence="4">
    <location>
        <begin position="26"/>
        <end position="143"/>
    </location>
</feature>
<evidence type="ECO:0000256" key="1">
    <source>
        <dbReference type="ARBA" id="ARBA00022603"/>
    </source>
</evidence>
<dbReference type="GO" id="GO:0008171">
    <property type="term" value="F:O-methyltransferase activity"/>
    <property type="evidence" value="ECO:0007669"/>
    <property type="project" value="InterPro"/>
</dbReference>
<accession>A0AAV2FKX9</accession>
<dbReference type="Gene3D" id="3.40.50.150">
    <property type="entry name" value="Vaccinia Virus protein VP39"/>
    <property type="match status" value="1"/>
</dbReference>
<keyword evidence="6" id="KW-1185">Reference proteome</keyword>
<evidence type="ECO:0000313" key="5">
    <source>
        <dbReference type="EMBL" id="CAL1398120.1"/>
    </source>
</evidence>
<reference evidence="5 6" key="1">
    <citation type="submission" date="2024-04" db="EMBL/GenBank/DDBJ databases">
        <authorList>
            <person name="Fracassetti M."/>
        </authorList>
    </citation>
    <scope>NUCLEOTIDE SEQUENCE [LARGE SCALE GENOMIC DNA]</scope>
</reference>
<dbReference type="InterPro" id="IPR016461">
    <property type="entry name" value="COMT-like"/>
</dbReference>
<sequence length="153" mass="16294">MESTPVMLAPWHYLSSAARSPPAGEKPPPPPFEQAHGIPLFEYTAANPGHSKLFDDAMNCVGRWTLPAMFEALPELMDGVGTVVDVGGGNGTTLSVLVKRFPWIKGINFDLPHVASVAIESPGVEHVGGDMFERVPAADVVFIMVSALLSLLS</sequence>
<proteinExistence type="predicted"/>
<dbReference type="PANTHER" id="PTHR11746">
    <property type="entry name" value="O-METHYLTRANSFERASE"/>
    <property type="match status" value="1"/>
</dbReference>
<evidence type="ECO:0000259" key="4">
    <source>
        <dbReference type="Pfam" id="PF00891"/>
    </source>
</evidence>
<dbReference type="AlphaFoldDB" id="A0AAV2FKX9"/>
<dbReference type="GO" id="GO:0032259">
    <property type="term" value="P:methylation"/>
    <property type="evidence" value="ECO:0007669"/>
    <property type="project" value="UniProtKB-KW"/>
</dbReference>
<keyword evidence="3" id="KW-0949">S-adenosyl-L-methionine</keyword>
<keyword evidence="1" id="KW-0489">Methyltransferase</keyword>
<dbReference type="PROSITE" id="PS51683">
    <property type="entry name" value="SAM_OMT_II"/>
    <property type="match status" value="1"/>
</dbReference>
<dbReference type="Proteomes" id="UP001497516">
    <property type="component" value="Chromosome 6"/>
</dbReference>
<evidence type="ECO:0000256" key="2">
    <source>
        <dbReference type="ARBA" id="ARBA00022679"/>
    </source>
</evidence>
<organism evidence="5 6">
    <name type="scientific">Linum trigynum</name>
    <dbReference type="NCBI Taxonomy" id="586398"/>
    <lineage>
        <taxon>Eukaryota</taxon>
        <taxon>Viridiplantae</taxon>
        <taxon>Streptophyta</taxon>
        <taxon>Embryophyta</taxon>
        <taxon>Tracheophyta</taxon>
        <taxon>Spermatophyta</taxon>
        <taxon>Magnoliopsida</taxon>
        <taxon>eudicotyledons</taxon>
        <taxon>Gunneridae</taxon>
        <taxon>Pentapetalae</taxon>
        <taxon>rosids</taxon>
        <taxon>fabids</taxon>
        <taxon>Malpighiales</taxon>
        <taxon>Linaceae</taxon>
        <taxon>Linum</taxon>
    </lineage>
</organism>